<evidence type="ECO:0000313" key="2">
    <source>
        <dbReference type="Proteomes" id="UP000887013"/>
    </source>
</evidence>
<name>A0A8X6PPR4_NEPPI</name>
<dbReference type="Proteomes" id="UP000887013">
    <property type="component" value="Unassembled WGS sequence"/>
</dbReference>
<organism evidence="1 2">
    <name type="scientific">Nephila pilipes</name>
    <name type="common">Giant wood spider</name>
    <name type="synonym">Nephila maculata</name>
    <dbReference type="NCBI Taxonomy" id="299642"/>
    <lineage>
        <taxon>Eukaryota</taxon>
        <taxon>Metazoa</taxon>
        <taxon>Ecdysozoa</taxon>
        <taxon>Arthropoda</taxon>
        <taxon>Chelicerata</taxon>
        <taxon>Arachnida</taxon>
        <taxon>Araneae</taxon>
        <taxon>Araneomorphae</taxon>
        <taxon>Entelegynae</taxon>
        <taxon>Araneoidea</taxon>
        <taxon>Nephilidae</taxon>
        <taxon>Nephila</taxon>
    </lineage>
</organism>
<dbReference type="EMBL" id="BMAW01022750">
    <property type="protein sequence ID" value="GFT79312.1"/>
    <property type="molecule type" value="Genomic_DNA"/>
</dbReference>
<evidence type="ECO:0000313" key="1">
    <source>
        <dbReference type="EMBL" id="GFT79312.1"/>
    </source>
</evidence>
<protein>
    <recommendedName>
        <fullName evidence="3">C2H2-type domain-containing protein</fullName>
    </recommendedName>
</protein>
<comment type="caution">
    <text evidence="1">The sequence shown here is derived from an EMBL/GenBank/DDBJ whole genome shotgun (WGS) entry which is preliminary data.</text>
</comment>
<proteinExistence type="predicted"/>
<evidence type="ECO:0008006" key="3">
    <source>
        <dbReference type="Google" id="ProtNLM"/>
    </source>
</evidence>
<reference evidence="1" key="1">
    <citation type="submission" date="2020-08" db="EMBL/GenBank/DDBJ databases">
        <title>Multicomponent nature underlies the extraordinary mechanical properties of spider dragline silk.</title>
        <authorList>
            <person name="Kono N."/>
            <person name="Nakamura H."/>
            <person name="Mori M."/>
            <person name="Yoshida Y."/>
            <person name="Ohtoshi R."/>
            <person name="Malay A.D."/>
            <person name="Moran D.A.P."/>
            <person name="Tomita M."/>
            <person name="Numata K."/>
            <person name="Arakawa K."/>
        </authorList>
    </citation>
    <scope>NUCLEOTIDE SEQUENCE</scope>
</reference>
<dbReference type="AlphaFoldDB" id="A0A8X6PPR4"/>
<sequence>MLASADFSNLSTELNKPFDGVLRGTSCNKCNQTFTRRSFKRHQISIHAPSASFQREICRKRFNRKVNFLRRSKTHKLTTQISMEVSQTANDKENSSVNTIQPSRAGPYHLRTIRSL</sequence>
<dbReference type="Gene3D" id="3.30.160.60">
    <property type="entry name" value="Classic Zinc Finger"/>
    <property type="match status" value="1"/>
</dbReference>
<dbReference type="SUPFAM" id="SSF57667">
    <property type="entry name" value="beta-beta-alpha zinc fingers"/>
    <property type="match status" value="1"/>
</dbReference>
<dbReference type="OrthoDB" id="6430767at2759"/>
<accession>A0A8X6PPR4</accession>
<keyword evidence="2" id="KW-1185">Reference proteome</keyword>
<gene>
    <name evidence="1" type="ORF">NPIL_489391</name>
</gene>
<dbReference type="InterPro" id="IPR036236">
    <property type="entry name" value="Znf_C2H2_sf"/>
</dbReference>